<feature type="compositionally biased region" description="Basic and acidic residues" evidence="6">
    <location>
        <begin position="313"/>
        <end position="359"/>
    </location>
</feature>
<feature type="domain" description="CBS" evidence="7">
    <location>
        <begin position="790"/>
        <end position="850"/>
    </location>
</feature>
<dbReference type="SUPFAM" id="SSF54631">
    <property type="entry name" value="CBS-domain pair"/>
    <property type="match status" value="2"/>
</dbReference>
<comment type="subunit">
    <text evidence="4">AMPK is a heterotrimer of an alpha catalytic subunit (PRKAA1 or PRKAA2), a beta (PRKAB1 or PRKAB2) and a gamma non-catalytic subunits (PRKAG1, PRKAG2 or PRKAG3). Interacts with FNIP1 and FNIP2.</text>
</comment>
<dbReference type="EnsemblMetazoa" id="XM_022789334">
    <property type="protein sequence ID" value="XP_022645069"/>
    <property type="gene ID" value="LOC111243559"/>
</dbReference>
<dbReference type="GO" id="GO:0005634">
    <property type="term" value="C:nucleus"/>
    <property type="evidence" value="ECO:0007669"/>
    <property type="project" value="TreeGrafter"/>
</dbReference>
<dbReference type="AlphaFoldDB" id="A0A7M7JE35"/>
<name>A0A7M7JE35_VARDE</name>
<dbReference type="GO" id="GO:0019887">
    <property type="term" value="F:protein kinase regulator activity"/>
    <property type="evidence" value="ECO:0007669"/>
    <property type="project" value="TreeGrafter"/>
</dbReference>
<evidence type="ECO:0000313" key="9">
    <source>
        <dbReference type="Proteomes" id="UP000594260"/>
    </source>
</evidence>
<dbReference type="PANTHER" id="PTHR13780:SF35">
    <property type="entry name" value="LD22662P"/>
    <property type="match status" value="1"/>
</dbReference>
<evidence type="ECO:0000256" key="1">
    <source>
        <dbReference type="ARBA" id="ARBA00006750"/>
    </source>
</evidence>
<evidence type="ECO:0000259" key="7">
    <source>
        <dbReference type="PROSITE" id="PS51371"/>
    </source>
</evidence>
<dbReference type="GeneID" id="111243559"/>
<dbReference type="CDD" id="cd04618">
    <property type="entry name" value="CBS_euAMPK_gamma-like_repeat1"/>
    <property type="match status" value="1"/>
</dbReference>
<evidence type="ECO:0000256" key="6">
    <source>
        <dbReference type="SAM" id="MobiDB-lite"/>
    </source>
</evidence>
<feature type="compositionally biased region" description="Basic and acidic residues" evidence="6">
    <location>
        <begin position="263"/>
        <end position="282"/>
    </location>
</feature>
<feature type="compositionally biased region" description="Polar residues" evidence="6">
    <location>
        <begin position="141"/>
        <end position="151"/>
    </location>
</feature>
<dbReference type="PANTHER" id="PTHR13780">
    <property type="entry name" value="AMP-ACTIVATED PROTEIN KINASE, GAMMA REGULATORY SUBUNIT"/>
    <property type="match status" value="1"/>
</dbReference>
<dbReference type="Pfam" id="PF00571">
    <property type="entry name" value="CBS"/>
    <property type="match status" value="3"/>
</dbReference>
<dbReference type="GO" id="GO:0031588">
    <property type="term" value="C:nucleotide-activated protein kinase complex"/>
    <property type="evidence" value="ECO:0007669"/>
    <property type="project" value="TreeGrafter"/>
</dbReference>
<dbReference type="RefSeq" id="XP_022645068.1">
    <property type="nucleotide sequence ID" value="XM_022789333.1"/>
</dbReference>
<evidence type="ECO:0000256" key="5">
    <source>
        <dbReference type="PROSITE-ProRule" id="PRU00703"/>
    </source>
</evidence>
<feature type="compositionally biased region" description="Pro residues" evidence="6">
    <location>
        <begin position="508"/>
        <end position="518"/>
    </location>
</feature>
<organism evidence="8 9">
    <name type="scientific">Varroa destructor</name>
    <name type="common">Honeybee mite</name>
    <dbReference type="NCBI Taxonomy" id="109461"/>
    <lineage>
        <taxon>Eukaryota</taxon>
        <taxon>Metazoa</taxon>
        <taxon>Ecdysozoa</taxon>
        <taxon>Arthropoda</taxon>
        <taxon>Chelicerata</taxon>
        <taxon>Arachnida</taxon>
        <taxon>Acari</taxon>
        <taxon>Parasitiformes</taxon>
        <taxon>Mesostigmata</taxon>
        <taxon>Gamasina</taxon>
        <taxon>Dermanyssoidea</taxon>
        <taxon>Varroidae</taxon>
        <taxon>Varroa</taxon>
    </lineage>
</organism>
<feature type="region of interest" description="Disordered" evidence="6">
    <location>
        <begin position="965"/>
        <end position="1095"/>
    </location>
</feature>
<dbReference type="InterPro" id="IPR046342">
    <property type="entry name" value="CBS_dom_sf"/>
</dbReference>
<evidence type="ECO:0000256" key="4">
    <source>
        <dbReference type="ARBA" id="ARBA00025878"/>
    </source>
</evidence>
<feature type="compositionally biased region" description="Polar residues" evidence="6">
    <location>
        <begin position="1011"/>
        <end position="1023"/>
    </location>
</feature>
<feature type="compositionally biased region" description="Polar residues" evidence="6">
    <location>
        <begin position="488"/>
        <end position="502"/>
    </location>
</feature>
<dbReference type="OrthoDB" id="449052at2759"/>
<feature type="domain" description="CBS" evidence="7">
    <location>
        <begin position="715"/>
        <end position="777"/>
    </location>
</feature>
<feature type="compositionally biased region" description="Basic and acidic residues" evidence="6">
    <location>
        <begin position="42"/>
        <end position="51"/>
    </location>
</feature>
<protein>
    <recommendedName>
        <fullName evidence="7">CBS domain-containing protein</fullName>
    </recommendedName>
</protein>
<keyword evidence="3 5" id="KW-0129">CBS domain</keyword>
<sequence length="1095" mass="118510">MRFQGPSERVAKARSSLKKKNNTLPPDPLDLADEPELLTNDPELRIGDRTKLGRQPLIDSRAVPPLSGVAAIGTTETATTNIELATDALGKDKSSLSSSSIEQRPDPKVKFKESNTIKGDADTNSNNTNDHRSNSRKATSEAPSHQTTKSLTLFPCLNNSASRSNNSGATASDIVATMAEDSRTAEGRPLSPLTQGSAEDRLHETDDVLGELRGGSAKERGRAHSLSGYRSLSGSLGRREGGSSWTSSPATAFGRLSSAFNKSARDKDRDGGRDRDRFDDGHQQSLSTQQQQQGCIPPGSAFGGPGQSQTLSRSEEKAQRAALKAAEKELRAAEKAAAKAERRERKELRDKEREKDKERGRKSKSPGAALSDGETTPTSFFSRERLGLGMGLRSPPARPAADYTVSLPPLGTAAASAAQHRSIFSINWNQGGGQNPATLPPRSPGRSGAPNSASPSGGASGSSGSTGGGAAGYLTRGLGRFQLKRRNTANLPQQTNPHSSTTPMNNPSAPPLPPPPPNSQNYGSLIRRHSVDPDRRRSGGVHGGTEGHHVLHTALIHRIHSHNSEQSGGGHYASLPGSTCHQLQHPAGATAQALGLASSESSICDRIDIEDLGADETMLFVKFFRYYHCYDLIPLSAKLVVFDTQLLVKKAFFALVSNGVRAAPLWDSAQQDFVGMLTITDFIHILRKYHGSPTVRMDELEEHKIDTWRTVLTEMQRPLVSIGPDASLCDAITALIQQRVHRLPVIDPQTGNVLYVLTHKRILRFLFLYFYDLPHASYLDQSIQELKVGSFENIATCNPTTPLIDALKTFIERRVSALPVVDEDGKVVDIYAKFDVINLAAEKTYNNLDISVGATLEFRNQYFEGVMTCRATDSLLQVMGKIVRAEVHRLVIVDDEEHVVGIVSLSDILTFLVLKPLDIERPASRSYGIYARTTSSERENGTLAEEPELEATANAHGEGAVQTERLKHSNGSMCTVTDPDQAKEGQNAPKATEESMENEEKISVAQEGSIIESQQPEGPNSPQECFEHPAEQDDRLSNMSAEKLDDSEKASEKEELPQKLLSAKSALAPVAGVSTATSTQPENRADIITPVDTKS</sequence>
<feature type="compositionally biased region" description="Gly residues" evidence="6">
    <location>
        <begin position="458"/>
        <end position="471"/>
    </location>
</feature>
<feature type="region of interest" description="Disordered" evidence="6">
    <location>
        <begin position="487"/>
        <end position="525"/>
    </location>
</feature>
<keyword evidence="2" id="KW-0677">Repeat</keyword>
<feature type="compositionally biased region" description="Basic and acidic residues" evidence="6">
    <location>
        <begin position="103"/>
        <end position="121"/>
    </location>
</feature>
<feature type="region of interest" description="Disordered" evidence="6">
    <location>
        <begin position="1"/>
        <end position="59"/>
    </location>
</feature>
<dbReference type="InterPro" id="IPR000644">
    <property type="entry name" value="CBS_dom"/>
</dbReference>
<feature type="domain" description="CBS" evidence="7">
    <location>
        <begin position="862"/>
        <end position="919"/>
    </location>
</feature>
<reference evidence="8" key="1">
    <citation type="submission" date="2021-01" db="UniProtKB">
        <authorList>
            <consortium name="EnsemblMetazoa"/>
        </authorList>
    </citation>
    <scope>IDENTIFICATION</scope>
</reference>
<dbReference type="PROSITE" id="PS51371">
    <property type="entry name" value="CBS"/>
    <property type="match status" value="4"/>
</dbReference>
<dbReference type="GO" id="GO:0005737">
    <property type="term" value="C:cytoplasm"/>
    <property type="evidence" value="ECO:0007669"/>
    <property type="project" value="TreeGrafter"/>
</dbReference>
<dbReference type="InParanoid" id="A0A7M7JE35"/>
<feature type="domain" description="CBS" evidence="7">
    <location>
        <begin position="632"/>
        <end position="694"/>
    </location>
</feature>
<feature type="region of interest" description="Disordered" evidence="6">
    <location>
        <begin position="87"/>
        <end position="381"/>
    </location>
</feature>
<accession>A0A7M7JE35</accession>
<dbReference type="EnsemblMetazoa" id="XM_022789333">
    <property type="protein sequence ID" value="XP_022645068"/>
    <property type="gene ID" value="LOC111243559"/>
</dbReference>
<feature type="region of interest" description="Disordered" evidence="6">
    <location>
        <begin position="427"/>
        <end position="474"/>
    </location>
</feature>
<feature type="compositionally biased region" description="Low complexity" evidence="6">
    <location>
        <begin position="283"/>
        <end position="293"/>
    </location>
</feature>
<dbReference type="SMART" id="SM00116">
    <property type="entry name" value="CBS"/>
    <property type="match status" value="4"/>
</dbReference>
<dbReference type="CDD" id="cd04641">
    <property type="entry name" value="CBS_euAMPK_gamma-like_repeat2"/>
    <property type="match status" value="1"/>
</dbReference>
<dbReference type="Gene3D" id="3.10.580.10">
    <property type="entry name" value="CBS-domain"/>
    <property type="match status" value="2"/>
</dbReference>
<dbReference type="GO" id="GO:0016208">
    <property type="term" value="F:AMP binding"/>
    <property type="evidence" value="ECO:0007669"/>
    <property type="project" value="TreeGrafter"/>
</dbReference>
<feature type="compositionally biased region" description="Low complexity" evidence="6">
    <location>
        <begin position="225"/>
        <end position="236"/>
    </location>
</feature>
<feature type="compositionally biased region" description="Low complexity" evidence="6">
    <location>
        <begin position="158"/>
        <end position="172"/>
    </location>
</feature>
<feature type="compositionally biased region" description="Basic and acidic residues" evidence="6">
    <location>
        <begin position="1025"/>
        <end position="1057"/>
    </location>
</feature>
<comment type="similarity">
    <text evidence="1">Belongs to the 5'-AMP-activated protein kinase gamma subunit family.</text>
</comment>
<proteinExistence type="inferred from homology"/>
<keyword evidence="9" id="KW-1185">Reference proteome</keyword>
<dbReference type="Proteomes" id="UP000594260">
    <property type="component" value="Unplaced"/>
</dbReference>
<evidence type="ECO:0000313" key="8">
    <source>
        <dbReference type="EnsemblMetazoa" id="XP_022645068"/>
    </source>
</evidence>
<evidence type="ECO:0000256" key="3">
    <source>
        <dbReference type="ARBA" id="ARBA00023122"/>
    </source>
</evidence>
<dbReference type="RefSeq" id="XP_022645069.1">
    <property type="nucleotide sequence ID" value="XM_022789334.1"/>
</dbReference>
<dbReference type="GO" id="GO:0019901">
    <property type="term" value="F:protein kinase binding"/>
    <property type="evidence" value="ECO:0007669"/>
    <property type="project" value="TreeGrafter"/>
</dbReference>
<dbReference type="InterPro" id="IPR050511">
    <property type="entry name" value="AMPK_gamma/SDS23_families"/>
</dbReference>
<dbReference type="KEGG" id="vde:111243559"/>
<evidence type="ECO:0000256" key="2">
    <source>
        <dbReference type="ARBA" id="ARBA00022737"/>
    </source>
</evidence>
<feature type="compositionally biased region" description="Low complexity" evidence="6">
    <location>
        <begin position="444"/>
        <end position="457"/>
    </location>
</feature>